<feature type="domain" description="Aminomethyltransferase C-terminal" evidence="2">
    <location>
        <begin position="694"/>
        <end position="775"/>
    </location>
</feature>
<dbReference type="InterPro" id="IPR027266">
    <property type="entry name" value="TrmE/GcvT-like"/>
</dbReference>
<dbReference type="AlphaFoldDB" id="A0A9W6VGD7"/>
<evidence type="ECO:0000259" key="2">
    <source>
        <dbReference type="Pfam" id="PF08669"/>
    </source>
</evidence>
<dbReference type="PANTHER" id="PTHR43757">
    <property type="entry name" value="AMINOMETHYLTRANSFERASE"/>
    <property type="match status" value="1"/>
</dbReference>
<protein>
    <submittedName>
        <fullName evidence="4">Aminomethyltransferase</fullName>
    </submittedName>
</protein>
<keyword evidence="5" id="KW-1185">Reference proteome</keyword>
<dbReference type="SUPFAM" id="SSF101790">
    <property type="entry name" value="Aminomethyltransferase beta-barrel domain"/>
    <property type="match status" value="1"/>
</dbReference>
<name>A0A9W6VGD7_9PSEU</name>
<feature type="domain" description="GCVT N-terminal" evidence="1">
    <location>
        <begin position="409"/>
        <end position="673"/>
    </location>
</feature>
<proteinExistence type="predicted"/>
<dbReference type="Proteomes" id="UP001165136">
    <property type="component" value="Unassembled WGS sequence"/>
</dbReference>
<evidence type="ECO:0000259" key="3">
    <source>
        <dbReference type="Pfam" id="PF09347"/>
    </source>
</evidence>
<comment type="caution">
    <text evidence="4">The sequence shown here is derived from an EMBL/GenBank/DDBJ whole genome shotgun (WGS) entry which is preliminary data.</text>
</comment>
<sequence>MTVAAGRPRLLLPGLVPRETGLETYWVRPGGVTAVRLSAGDRLTVIDRAGRQSAELSVFGSAGHGGAALGVRVDAPANAIRSLAAGGTGEGRAAILTALASYGLDPGEAKAIRLFGDSSPQGARETFVAQEATGVLVAAPARPMNVLDEVANPPSDLLVEVLRASPRGDERPELPEPLAEPVADLRIDAATALAYQVKAGQYIQVIDVAGRQCSDFLAFHAHRLDEGVERGLDSTTTRYFMGRAYPRPGLFGKFYDQDAQPLVEIVRDTVGRHDTFGLACNPKYYEDLGYPGHVNCTENFNEQLKGYGVAARKGWPALNLFYNTAFDEENLLVFDESWSRPGDYVLMRAMTDLVCASSACPDDIDPSNAWVPTDIHVRVYDAKRKFSMAIARRVTPESEMKLTKQTAFHPRTSELTRQFTEYRGYWLPTSFHNHGIQDEYWACRERAAVMDLSPLRKFEVLGPDAEALLQACVTRNIRKLSHGQVVYSAMCNETGGMIDDCTVFRLGDTNFRFVGGDPYDGVWLREQAARLGLDRVWVKDSTDQLHNIAVQGPASRDILREIIWMPPTQPGFTDLTWFRFGIGRIGGHDGIPLVVSRTGYTGELGYELWVHPRDAGVLWDAVWEAGRPHGMLPLGLDALDVLRIESGLVFAGYDFSDQTDPYEAGIGFTVPLKTKEDDFVGREALVSRKAHPQRTLVGLELAGNEPAGHGDCVHVGRSQVGVITSATRSPILRKNIALCRIAVQHAGYGTEVEVGKLDGHRKRIPAQVVRFPFYDPEKLRPRS</sequence>
<dbReference type="Pfam" id="PF01571">
    <property type="entry name" value="GCV_T"/>
    <property type="match status" value="1"/>
</dbReference>
<dbReference type="GO" id="GO:0005829">
    <property type="term" value="C:cytosol"/>
    <property type="evidence" value="ECO:0007669"/>
    <property type="project" value="TreeGrafter"/>
</dbReference>
<organism evidence="4 5">
    <name type="scientific">Amycolatopsis taiwanensis</name>
    <dbReference type="NCBI Taxonomy" id="342230"/>
    <lineage>
        <taxon>Bacteria</taxon>
        <taxon>Bacillati</taxon>
        <taxon>Actinomycetota</taxon>
        <taxon>Actinomycetes</taxon>
        <taxon>Pseudonocardiales</taxon>
        <taxon>Pseudonocardiaceae</taxon>
        <taxon>Amycolatopsis</taxon>
    </lineage>
</organism>
<gene>
    <name evidence="4" type="ORF">Atai01_30160</name>
</gene>
<feature type="domain" description="DUF1989" evidence="3">
    <location>
        <begin position="187"/>
        <end position="354"/>
    </location>
</feature>
<evidence type="ECO:0000259" key="1">
    <source>
        <dbReference type="Pfam" id="PF01571"/>
    </source>
</evidence>
<dbReference type="SUPFAM" id="SSF103025">
    <property type="entry name" value="Folate-binding domain"/>
    <property type="match status" value="1"/>
</dbReference>
<dbReference type="InterPro" id="IPR013977">
    <property type="entry name" value="GcvT_C"/>
</dbReference>
<dbReference type="Gene3D" id="3.30.1360.120">
    <property type="entry name" value="Probable tRNA modification gtpase trme, domain 1"/>
    <property type="match status" value="1"/>
</dbReference>
<dbReference type="Pfam" id="PF08669">
    <property type="entry name" value="GCV_T_C"/>
    <property type="match status" value="1"/>
</dbReference>
<dbReference type="RefSeq" id="WP_285487216.1">
    <property type="nucleotide sequence ID" value="NZ_BSTI01000006.1"/>
</dbReference>
<dbReference type="InterPro" id="IPR029043">
    <property type="entry name" value="GcvT/YgfZ_C"/>
</dbReference>
<dbReference type="Pfam" id="PF09347">
    <property type="entry name" value="DUF1989"/>
    <property type="match status" value="1"/>
</dbReference>
<dbReference type="PANTHER" id="PTHR43757:SF2">
    <property type="entry name" value="AMINOMETHYLTRANSFERASE, MITOCHONDRIAL"/>
    <property type="match status" value="1"/>
</dbReference>
<dbReference type="InterPro" id="IPR006222">
    <property type="entry name" value="GCVT_N"/>
</dbReference>
<evidence type="ECO:0000313" key="4">
    <source>
        <dbReference type="EMBL" id="GLY66397.1"/>
    </source>
</evidence>
<reference evidence="4" key="1">
    <citation type="submission" date="2023-03" db="EMBL/GenBank/DDBJ databases">
        <title>Amycolatopsis taiwanensis NBRC 103393.</title>
        <authorList>
            <person name="Ichikawa N."/>
            <person name="Sato H."/>
            <person name="Tonouchi N."/>
        </authorList>
    </citation>
    <scope>NUCLEOTIDE SEQUENCE</scope>
    <source>
        <strain evidence="4">NBRC 103393</strain>
    </source>
</reference>
<accession>A0A9W6VGD7</accession>
<dbReference type="InterPro" id="IPR028896">
    <property type="entry name" value="GcvT/YgfZ/DmdA"/>
</dbReference>
<dbReference type="InterPro" id="IPR018959">
    <property type="entry name" value="DUF1989"/>
</dbReference>
<evidence type="ECO:0000313" key="5">
    <source>
        <dbReference type="Proteomes" id="UP001165136"/>
    </source>
</evidence>
<dbReference type="EMBL" id="BSTI01000006">
    <property type="protein sequence ID" value="GLY66397.1"/>
    <property type="molecule type" value="Genomic_DNA"/>
</dbReference>